<dbReference type="Pfam" id="PF04402">
    <property type="entry name" value="SIMPL"/>
    <property type="match status" value="1"/>
</dbReference>
<proteinExistence type="predicted"/>
<sequence length="228" mass="25814">MLFSAPHSSVKAQVSDRVMPSVDIQTSAEREVMPDELVLSISINESDYKGKVSLQEKQQEMIDVLKLLKIDYEENLTINQMGSSMSYKLFSKNPNSRTSATYQLKLNDAAKMQLVIQSLEAKHISNIDLVYTRYTKADELKTQLGIEAIKKAKAEAQALAQAIGQDIGKAFSINYWMQNNRPQPRMYKQVMQVREANAMMDTTESEFSTPAITGIRYTVNVSVRFELK</sequence>
<dbReference type="PANTHER" id="PTHR34387:SF2">
    <property type="entry name" value="SLR1258 PROTEIN"/>
    <property type="match status" value="1"/>
</dbReference>
<organism evidence="1">
    <name type="scientific">gut metagenome</name>
    <dbReference type="NCBI Taxonomy" id="749906"/>
    <lineage>
        <taxon>unclassified sequences</taxon>
        <taxon>metagenomes</taxon>
        <taxon>organismal metagenomes</taxon>
    </lineage>
</organism>
<name>J9GXY1_9ZZZZ</name>
<dbReference type="EMBL" id="AMCI01000737">
    <property type="protein sequence ID" value="EJX07988.1"/>
    <property type="molecule type" value="Genomic_DNA"/>
</dbReference>
<dbReference type="Gene3D" id="3.30.110.170">
    <property type="entry name" value="Protein of unknown function (DUF541), domain 1"/>
    <property type="match status" value="1"/>
</dbReference>
<dbReference type="InterPro" id="IPR052022">
    <property type="entry name" value="26kDa_periplasmic_antigen"/>
</dbReference>
<dbReference type="InterPro" id="IPR007497">
    <property type="entry name" value="SIMPL/DUF541"/>
</dbReference>
<dbReference type="GO" id="GO:0006974">
    <property type="term" value="P:DNA damage response"/>
    <property type="evidence" value="ECO:0007669"/>
    <property type="project" value="TreeGrafter"/>
</dbReference>
<dbReference type="Gene3D" id="3.30.70.2970">
    <property type="entry name" value="Protein of unknown function (DUF541), domain 2"/>
    <property type="match status" value="1"/>
</dbReference>
<dbReference type="AlphaFoldDB" id="J9GXY1"/>
<protein>
    <submittedName>
        <fullName evidence="1">Protein containing DUF541</fullName>
    </submittedName>
</protein>
<gene>
    <name evidence="1" type="ORF">EVA_03901</name>
</gene>
<evidence type="ECO:0000313" key="1">
    <source>
        <dbReference type="EMBL" id="EJX07988.1"/>
    </source>
</evidence>
<dbReference type="PANTHER" id="PTHR34387">
    <property type="entry name" value="SLR1258 PROTEIN"/>
    <property type="match status" value="1"/>
</dbReference>
<comment type="caution">
    <text evidence="1">The sequence shown here is derived from an EMBL/GenBank/DDBJ whole genome shotgun (WGS) entry which is preliminary data.</text>
</comment>
<reference evidence="1" key="1">
    <citation type="journal article" date="2012" name="PLoS ONE">
        <title>Gene sets for utilization of primary and secondary nutrition supplies in the distal gut of endangered iberian lynx.</title>
        <authorList>
            <person name="Alcaide M."/>
            <person name="Messina E."/>
            <person name="Richter M."/>
            <person name="Bargiela R."/>
            <person name="Peplies J."/>
            <person name="Huws S.A."/>
            <person name="Newbold C.J."/>
            <person name="Golyshin P.N."/>
            <person name="Simon M.A."/>
            <person name="Lopez G."/>
            <person name="Yakimov M.M."/>
            <person name="Ferrer M."/>
        </authorList>
    </citation>
    <scope>NUCLEOTIDE SEQUENCE</scope>
</reference>
<accession>J9GXY1</accession>